<feature type="transmembrane region" description="Helical" evidence="1">
    <location>
        <begin position="46"/>
        <end position="64"/>
    </location>
</feature>
<feature type="transmembrane region" description="Helical" evidence="1">
    <location>
        <begin position="149"/>
        <end position="173"/>
    </location>
</feature>
<protein>
    <submittedName>
        <fullName evidence="2">Ketosynthase</fullName>
    </submittedName>
</protein>
<keyword evidence="1" id="KW-1133">Transmembrane helix</keyword>
<evidence type="ECO:0000313" key="2">
    <source>
        <dbReference type="EMBL" id="RXR06507.1"/>
    </source>
</evidence>
<accession>A0A4Q1JWS8</accession>
<sequence>MSRPTRPSEAPQAASAPGWVFPLALVLAIAYSPLAHWANASGRPELAVLAAASLVLMVLAEPLARWRPWAWLLTAVLLAALAPLWDSPRALLLLAAPPVVFTGWVGWFFGRSLLAGRTPLITKIVQALYLQAGQAITAEQRRYTRRLTAAWAGLLFALASLYLVLGLCAVPSGVLMQLGLRPPLAVPETTASLVANLLGYGVIGGFFLGEYLMRGRWFPERPYRNLPDFLRQMAALGPAFWRDLLR</sequence>
<organism evidence="2 3">
    <name type="scientific">Pseudoxanthomonas composti</name>
    <dbReference type="NCBI Taxonomy" id="2137479"/>
    <lineage>
        <taxon>Bacteria</taxon>
        <taxon>Pseudomonadati</taxon>
        <taxon>Pseudomonadota</taxon>
        <taxon>Gammaproteobacteria</taxon>
        <taxon>Lysobacterales</taxon>
        <taxon>Lysobacteraceae</taxon>
        <taxon>Pseudoxanthomonas</taxon>
    </lineage>
</organism>
<keyword evidence="3" id="KW-1185">Reference proteome</keyword>
<dbReference type="AlphaFoldDB" id="A0A4Q1JWS8"/>
<keyword evidence="1" id="KW-0812">Transmembrane</keyword>
<comment type="caution">
    <text evidence="2">The sequence shown here is derived from an EMBL/GenBank/DDBJ whole genome shotgun (WGS) entry which is preliminary data.</text>
</comment>
<name>A0A4Q1JWS8_9GAMM</name>
<evidence type="ECO:0000313" key="3">
    <source>
        <dbReference type="Proteomes" id="UP000289784"/>
    </source>
</evidence>
<feature type="transmembrane region" description="Helical" evidence="1">
    <location>
        <begin position="91"/>
        <end position="110"/>
    </location>
</feature>
<dbReference type="EMBL" id="SAWZ01000003">
    <property type="protein sequence ID" value="RXR06507.1"/>
    <property type="molecule type" value="Genomic_DNA"/>
</dbReference>
<evidence type="ECO:0000256" key="1">
    <source>
        <dbReference type="SAM" id="Phobius"/>
    </source>
</evidence>
<dbReference type="Proteomes" id="UP000289784">
    <property type="component" value="Unassembled WGS sequence"/>
</dbReference>
<feature type="transmembrane region" description="Helical" evidence="1">
    <location>
        <begin position="193"/>
        <end position="213"/>
    </location>
</feature>
<proteinExistence type="predicted"/>
<dbReference type="RefSeq" id="WP_129470614.1">
    <property type="nucleotide sequence ID" value="NZ_SAWZ01000003.1"/>
</dbReference>
<dbReference type="OrthoDB" id="6023795at2"/>
<feature type="transmembrane region" description="Helical" evidence="1">
    <location>
        <begin position="12"/>
        <end position="34"/>
    </location>
</feature>
<keyword evidence="1" id="KW-0472">Membrane</keyword>
<feature type="transmembrane region" description="Helical" evidence="1">
    <location>
        <begin position="69"/>
        <end position="85"/>
    </location>
</feature>
<reference evidence="2 3" key="1">
    <citation type="submission" date="2019-01" db="EMBL/GenBank/DDBJ databases">
        <title>Pseudoxanthomonas composti sp. nov., isolated from compost.</title>
        <authorList>
            <person name="Yang G."/>
        </authorList>
    </citation>
    <scope>NUCLEOTIDE SEQUENCE [LARGE SCALE GENOMIC DNA]</scope>
    <source>
        <strain evidence="2 3">GSS15</strain>
    </source>
</reference>
<gene>
    <name evidence="2" type="ORF">EPA99_07640</name>
</gene>